<name>A0A315ZZ59_9FIRM</name>
<reference evidence="2" key="1">
    <citation type="submission" date="2017-07" db="EMBL/GenBank/DDBJ databases">
        <authorList>
            <person name="Varghese N."/>
            <person name="Submissions S."/>
        </authorList>
    </citation>
    <scope>NUCLEOTIDE SEQUENCE [LARGE SCALE GENOMIC DNA]</scope>
    <source>
        <strain evidence="2">NLAE-zl-C134</strain>
    </source>
</reference>
<dbReference type="EMBL" id="UHJJ01000005">
    <property type="protein sequence ID" value="SUQ14271.1"/>
    <property type="molecule type" value="Genomic_DNA"/>
</dbReference>
<gene>
    <name evidence="1" type="ORF">SAMN05216529_105246</name>
</gene>
<evidence type="ECO:0000313" key="2">
    <source>
        <dbReference type="Proteomes" id="UP000254051"/>
    </source>
</evidence>
<keyword evidence="2" id="KW-1185">Reference proteome</keyword>
<protein>
    <submittedName>
        <fullName evidence="1">Uncharacterized protein</fullName>
    </submittedName>
</protein>
<organism evidence="1 2">
    <name type="scientific">Faecalicatena contorta</name>
    <dbReference type="NCBI Taxonomy" id="39482"/>
    <lineage>
        <taxon>Bacteria</taxon>
        <taxon>Bacillati</taxon>
        <taxon>Bacillota</taxon>
        <taxon>Clostridia</taxon>
        <taxon>Lachnospirales</taxon>
        <taxon>Lachnospiraceae</taxon>
        <taxon>Faecalicatena</taxon>
    </lineage>
</organism>
<dbReference type="Proteomes" id="UP000254051">
    <property type="component" value="Unassembled WGS sequence"/>
</dbReference>
<dbReference type="AlphaFoldDB" id="A0A315ZZ59"/>
<dbReference type="RefSeq" id="WP_181392801.1">
    <property type="nucleotide sequence ID" value="NZ_QGDS01000005.1"/>
</dbReference>
<proteinExistence type="predicted"/>
<sequence length="45" mass="5335">MNDVRRLLQNRVRGALEQIEREGVGNIDVEDYIGFRYCIDGRFFT</sequence>
<evidence type="ECO:0000313" key="1">
    <source>
        <dbReference type="EMBL" id="SUQ14271.1"/>
    </source>
</evidence>
<accession>A0A315ZZ59</accession>